<dbReference type="Proteomes" id="UP000781932">
    <property type="component" value="Unassembled WGS sequence"/>
</dbReference>
<feature type="region of interest" description="Disordered" evidence="1">
    <location>
        <begin position="66"/>
        <end position="89"/>
    </location>
</feature>
<dbReference type="AlphaFoldDB" id="A0A9P6LJ04"/>
<sequence>MIRDDPNLGYKMRVLAYDLRNVTKNHSSTQRLNTTTDEHYISEPYFTPEEAASIKSAVVDVEFNQNLDPNARYEQESPDESTDVGDTSTLSASHVQGQTVENALKMLLENFLEKRKASGDTRPCGPHDLTPVYVGLFGLCLADLQDHKFLNRLARSGV</sequence>
<reference evidence="2" key="1">
    <citation type="submission" date="2020-03" db="EMBL/GenBank/DDBJ databases">
        <authorList>
            <person name="He L."/>
        </authorList>
    </citation>
    <scope>NUCLEOTIDE SEQUENCE</scope>
    <source>
        <strain evidence="2">CkLH20</strain>
    </source>
</reference>
<dbReference type="EMBL" id="JAATWM020000025">
    <property type="protein sequence ID" value="KAF9874681.1"/>
    <property type="molecule type" value="Genomic_DNA"/>
</dbReference>
<accession>A0A9P6LJ04</accession>
<comment type="caution">
    <text evidence="2">The sequence shown here is derived from an EMBL/GenBank/DDBJ whole genome shotgun (WGS) entry which is preliminary data.</text>
</comment>
<protein>
    <submittedName>
        <fullName evidence="2">Uncharacterized protein</fullName>
    </submittedName>
</protein>
<dbReference type="RefSeq" id="XP_038744142.1">
    <property type="nucleotide sequence ID" value="XM_038890534.1"/>
</dbReference>
<evidence type="ECO:0000256" key="1">
    <source>
        <dbReference type="SAM" id="MobiDB-lite"/>
    </source>
</evidence>
<evidence type="ECO:0000313" key="2">
    <source>
        <dbReference type="EMBL" id="KAF9874681.1"/>
    </source>
</evidence>
<proteinExistence type="predicted"/>
<reference evidence="2" key="2">
    <citation type="submission" date="2020-11" db="EMBL/GenBank/DDBJ databases">
        <title>Whole genome sequencing of Colletotrichum sp.</title>
        <authorList>
            <person name="Li H."/>
        </authorList>
    </citation>
    <scope>NUCLEOTIDE SEQUENCE</scope>
    <source>
        <strain evidence="2">CkLH20</strain>
    </source>
</reference>
<name>A0A9P6LJ04_9PEZI</name>
<organism evidence="2 3">
    <name type="scientific">Colletotrichum karsti</name>
    <dbReference type="NCBI Taxonomy" id="1095194"/>
    <lineage>
        <taxon>Eukaryota</taxon>
        <taxon>Fungi</taxon>
        <taxon>Dikarya</taxon>
        <taxon>Ascomycota</taxon>
        <taxon>Pezizomycotina</taxon>
        <taxon>Sordariomycetes</taxon>
        <taxon>Hypocreomycetidae</taxon>
        <taxon>Glomerellales</taxon>
        <taxon>Glomerellaceae</taxon>
        <taxon>Colletotrichum</taxon>
        <taxon>Colletotrichum boninense species complex</taxon>
    </lineage>
</organism>
<gene>
    <name evidence="2" type="ORF">CkaCkLH20_07818</name>
</gene>
<keyword evidence="3" id="KW-1185">Reference proteome</keyword>
<dbReference type="OrthoDB" id="4847803at2759"/>
<evidence type="ECO:0000313" key="3">
    <source>
        <dbReference type="Proteomes" id="UP000781932"/>
    </source>
</evidence>
<dbReference type="GeneID" id="62163608"/>